<dbReference type="GO" id="GO:0016020">
    <property type="term" value="C:membrane"/>
    <property type="evidence" value="ECO:0007669"/>
    <property type="project" value="InterPro"/>
</dbReference>
<dbReference type="EMBL" id="JAVXUP010000651">
    <property type="protein sequence ID" value="KAK3023526.1"/>
    <property type="molecule type" value="Genomic_DNA"/>
</dbReference>
<accession>A0AA88W9J2</accession>
<proteinExistence type="predicted"/>
<name>A0AA88W9J2_9ASTE</name>
<organism evidence="1 2">
    <name type="scientific">Escallonia herrerae</name>
    <dbReference type="NCBI Taxonomy" id="1293975"/>
    <lineage>
        <taxon>Eukaryota</taxon>
        <taxon>Viridiplantae</taxon>
        <taxon>Streptophyta</taxon>
        <taxon>Embryophyta</taxon>
        <taxon>Tracheophyta</taxon>
        <taxon>Spermatophyta</taxon>
        <taxon>Magnoliopsida</taxon>
        <taxon>eudicotyledons</taxon>
        <taxon>Gunneridae</taxon>
        <taxon>Pentapetalae</taxon>
        <taxon>asterids</taxon>
        <taxon>campanulids</taxon>
        <taxon>Escalloniales</taxon>
        <taxon>Escalloniaceae</taxon>
        <taxon>Escallonia</taxon>
    </lineage>
</organism>
<evidence type="ECO:0000313" key="2">
    <source>
        <dbReference type="Proteomes" id="UP001188597"/>
    </source>
</evidence>
<dbReference type="InterPro" id="IPR026082">
    <property type="entry name" value="ABCA"/>
</dbReference>
<protein>
    <submittedName>
        <fullName evidence="1">Uncharacterized protein</fullName>
    </submittedName>
</protein>
<dbReference type="GO" id="GO:0005319">
    <property type="term" value="F:lipid transporter activity"/>
    <property type="evidence" value="ECO:0007669"/>
    <property type="project" value="TreeGrafter"/>
</dbReference>
<comment type="caution">
    <text evidence="1">The sequence shown here is derived from an EMBL/GenBank/DDBJ whole genome shotgun (WGS) entry which is preliminary data.</text>
</comment>
<dbReference type="AlphaFoldDB" id="A0AA88W9J2"/>
<dbReference type="GO" id="GO:0140359">
    <property type="term" value="F:ABC-type transporter activity"/>
    <property type="evidence" value="ECO:0007669"/>
    <property type="project" value="InterPro"/>
</dbReference>
<sequence length="120" mass="13686">MPTDVAEAIRIENFLSNGNQKLDANYICKALFIEQREECPSGGSAFVFGKDIRLNSKAARQHIGYCPQFDALLEFVTVKEHLELYARIKGVPDHKLEEFYYFPTHSRDMRGHFVVSGKSS</sequence>
<evidence type="ECO:0000313" key="1">
    <source>
        <dbReference type="EMBL" id="KAK3023526.1"/>
    </source>
</evidence>
<dbReference type="PANTHER" id="PTHR19229:SF267">
    <property type="entry name" value="ABC TRANSPORTER A FAMILY MEMBER 1"/>
    <property type="match status" value="1"/>
</dbReference>
<dbReference type="Gene3D" id="3.40.50.300">
    <property type="entry name" value="P-loop containing nucleotide triphosphate hydrolases"/>
    <property type="match status" value="1"/>
</dbReference>
<keyword evidence="2" id="KW-1185">Reference proteome</keyword>
<dbReference type="InterPro" id="IPR027417">
    <property type="entry name" value="P-loop_NTPase"/>
</dbReference>
<dbReference type="PANTHER" id="PTHR19229">
    <property type="entry name" value="ATP-BINDING CASSETTE TRANSPORTER SUBFAMILY A ABCA"/>
    <property type="match status" value="1"/>
</dbReference>
<dbReference type="Proteomes" id="UP001188597">
    <property type="component" value="Unassembled WGS sequence"/>
</dbReference>
<reference evidence="1" key="1">
    <citation type="submission" date="2022-12" db="EMBL/GenBank/DDBJ databases">
        <title>Draft genome assemblies for two species of Escallonia (Escalloniales).</title>
        <authorList>
            <person name="Chanderbali A."/>
            <person name="Dervinis C."/>
            <person name="Anghel I."/>
            <person name="Soltis D."/>
            <person name="Soltis P."/>
            <person name="Zapata F."/>
        </authorList>
    </citation>
    <scope>NUCLEOTIDE SEQUENCE</scope>
    <source>
        <strain evidence="1">UCBG64.0493</strain>
        <tissue evidence="1">Leaf</tissue>
    </source>
</reference>
<gene>
    <name evidence="1" type="ORF">RJ639_044792</name>
</gene>
<dbReference type="SUPFAM" id="SSF52540">
    <property type="entry name" value="P-loop containing nucleoside triphosphate hydrolases"/>
    <property type="match status" value="1"/>
</dbReference>